<reference evidence="3 4" key="1">
    <citation type="submission" date="2019-05" db="EMBL/GenBank/DDBJ databases">
        <title>Algicella ahnfeltiae gen. nov., sp. nov., a novel marine bacterium of the family Flavobacteriaceae isolated from a red alga.</title>
        <authorList>
            <person name="Nedashkovskaya O.I."/>
            <person name="Kukhlevskiy A.D."/>
            <person name="Kim S.-G."/>
            <person name="Zhukova N.V."/>
            <person name="Mikhailov V.V."/>
        </authorList>
    </citation>
    <scope>NUCLEOTIDE SEQUENCE [LARGE SCALE GENOMIC DNA]</scope>
    <source>
        <strain evidence="3 4">10Alg115</strain>
    </source>
</reference>
<evidence type="ECO:0000256" key="1">
    <source>
        <dbReference type="SAM" id="Phobius"/>
    </source>
</evidence>
<feature type="transmembrane region" description="Helical" evidence="1">
    <location>
        <begin position="21"/>
        <end position="43"/>
    </location>
</feature>
<proteinExistence type="predicted"/>
<dbReference type="Pfam" id="PF13239">
    <property type="entry name" value="2TM"/>
    <property type="match status" value="1"/>
</dbReference>
<dbReference type="Proteomes" id="UP000306229">
    <property type="component" value="Chromosome"/>
</dbReference>
<accession>A0A5B7TPX9</accession>
<gene>
    <name evidence="3" type="ORF">FF125_03265</name>
</gene>
<dbReference type="AlphaFoldDB" id="A0A5B7TPX9"/>
<keyword evidence="1" id="KW-0472">Membrane</keyword>
<dbReference type="OrthoDB" id="1443721at2"/>
<dbReference type="InterPro" id="IPR025698">
    <property type="entry name" value="2TM_dom"/>
</dbReference>
<dbReference type="RefSeq" id="WP_138948434.1">
    <property type="nucleotide sequence ID" value="NZ_CP040749.1"/>
</dbReference>
<evidence type="ECO:0000259" key="2">
    <source>
        <dbReference type="Pfam" id="PF13239"/>
    </source>
</evidence>
<dbReference type="EMBL" id="CP040749">
    <property type="protein sequence ID" value="QCX37501.1"/>
    <property type="molecule type" value="Genomic_DNA"/>
</dbReference>
<keyword evidence="1" id="KW-1133">Transmembrane helix</keyword>
<name>A0A5B7TPX9_9FLAO</name>
<evidence type="ECO:0000313" key="3">
    <source>
        <dbReference type="EMBL" id="QCX37501.1"/>
    </source>
</evidence>
<evidence type="ECO:0000313" key="4">
    <source>
        <dbReference type="Proteomes" id="UP000306229"/>
    </source>
</evidence>
<keyword evidence="1" id="KW-0812">Transmembrane</keyword>
<feature type="domain" description="2TM" evidence="2">
    <location>
        <begin position="10"/>
        <end position="92"/>
    </location>
</feature>
<keyword evidence="4" id="KW-1185">Reference proteome</keyword>
<feature type="transmembrane region" description="Helical" evidence="1">
    <location>
        <begin position="55"/>
        <end position="74"/>
    </location>
</feature>
<protein>
    <submittedName>
        <fullName evidence="3">2TM domain-containing protein</fullName>
    </submittedName>
</protein>
<organism evidence="3 4">
    <name type="scientific">Aureibaculum algae</name>
    <dbReference type="NCBI Taxonomy" id="2584122"/>
    <lineage>
        <taxon>Bacteria</taxon>
        <taxon>Pseudomonadati</taxon>
        <taxon>Bacteroidota</taxon>
        <taxon>Flavobacteriia</taxon>
        <taxon>Flavobacteriales</taxon>
        <taxon>Flavobacteriaceae</taxon>
        <taxon>Aureibaculum</taxon>
    </lineage>
</organism>
<sequence>MEKEQIEIYEKARKRVKQKKRLYYHFIVFLVGSLFIIVLNTFFKVGSQYGEWFKYVVALWLLIWIFHFINVFVTNKFFGKEWERIETEKLMDKHELKSDKLERELIKQGVITPNDKISGSEKKNLNH</sequence>
<dbReference type="KEGG" id="fbe:FF125_03265"/>